<protein>
    <submittedName>
        <fullName evidence="1">Esterase</fullName>
    </submittedName>
</protein>
<name>A0A6N0JER9_ACHDE</name>
<gene>
    <name evidence="1" type="ORF">FOC81_02185</name>
</gene>
<evidence type="ECO:0000313" key="1">
    <source>
        <dbReference type="EMBL" id="QKQ45579.1"/>
    </source>
</evidence>
<dbReference type="SUPFAM" id="SSF53474">
    <property type="entry name" value="alpha/beta-Hydrolases"/>
    <property type="match status" value="1"/>
</dbReference>
<accession>A0A6N0JER9</accession>
<sequence length="324" mass="35281">MSQVVQAPESGAELPPFRSIRGFHVGGSIVELSDAPARSLETVPGLAARASDPNGRHAVGQLYVQHFALARPARRHPLFLWHGGGMTGCTWEETPDGRPGWHEYFMRAGYDTYVSDAVERGRASWPAQELGGSGQAEHRTIEQAWEQFRIGEPGGGAYPGQQFPADCMPQLARQFVGRWVSNRERAIDAYEELLVRAGPGIVVAHSEGGRLAQSVLQRAPRHFKALVLIEPAGGIEADAAALARMAAVPVCVVWGDYFDSSPQWQRYRQLAEAWLDGLERAGGSVTRLDLPAMGIAGNSHLPMMDRNNVRVAALVDAWIRGCAD</sequence>
<dbReference type="InterPro" id="IPR050228">
    <property type="entry name" value="Carboxylesterase_BioH"/>
</dbReference>
<dbReference type="EMBL" id="CP054569">
    <property type="protein sequence ID" value="QKQ45579.1"/>
    <property type="molecule type" value="Genomic_DNA"/>
</dbReference>
<evidence type="ECO:0000313" key="2">
    <source>
        <dbReference type="Proteomes" id="UP000509782"/>
    </source>
</evidence>
<proteinExistence type="predicted"/>
<organism evidence="1 2">
    <name type="scientific">Achromobacter denitrificans</name>
    <name type="common">Alcaligenes denitrificans</name>
    <dbReference type="NCBI Taxonomy" id="32002"/>
    <lineage>
        <taxon>Bacteria</taxon>
        <taxon>Pseudomonadati</taxon>
        <taxon>Pseudomonadota</taxon>
        <taxon>Betaproteobacteria</taxon>
        <taxon>Burkholderiales</taxon>
        <taxon>Alcaligenaceae</taxon>
        <taxon>Achromobacter</taxon>
    </lineage>
</organism>
<dbReference type="InterPro" id="IPR029058">
    <property type="entry name" value="AB_hydrolase_fold"/>
</dbReference>
<dbReference type="RefSeq" id="WP_174715631.1">
    <property type="nucleotide sequence ID" value="NZ_CP054569.1"/>
</dbReference>
<dbReference type="Gene3D" id="3.40.50.1820">
    <property type="entry name" value="alpha/beta hydrolase"/>
    <property type="match status" value="1"/>
</dbReference>
<reference evidence="1 2" key="1">
    <citation type="submission" date="2020-05" db="EMBL/GenBank/DDBJ databases">
        <title>FDA dAtabase for Regulatory Grade micrObial Sequences (FDA-ARGOS): Supporting development and validation of Infectious Disease Dx tests.</title>
        <authorList>
            <person name="Sproer C."/>
            <person name="Gronow S."/>
            <person name="Severitt S."/>
            <person name="Schroder I."/>
            <person name="Tallon L."/>
            <person name="Sadzewicz L."/>
            <person name="Zhao X."/>
            <person name="Vavikolanu K."/>
            <person name="Mehta A."/>
            <person name="Aluvathingal J."/>
            <person name="Nadendla S."/>
            <person name="Myers T."/>
            <person name="Yan Y."/>
            <person name="Sichtig H."/>
        </authorList>
    </citation>
    <scope>NUCLEOTIDE SEQUENCE [LARGE SCALE GENOMIC DNA]</scope>
    <source>
        <strain evidence="1 2">FDAARGOS_787</strain>
    </source>
</reference>
<dbReference type="PANTHER" id="PTHR43194">
    <property type="entry name" value="HYDROLASE ALPHA/BETA FOLD FAMILY"/>
    <property type="match status" value="1"/>
</dbReference>
<dbReference type="PANTHER" id="PTHR43194:SF5">
    <property type="entry name" value="PIMELOYL-[ACYL-CARRIER PROTEIN] METHYL ESTER ESTERASE"/>
    <property type="match status" value="1"/>
</dbReference>
<dbReference type="AlphaFoldDB" id="A0A6N0JER9"/>
<dbReference type="Proteomes" id="UP000509782">
    <property type="component" value="Chromosome"/>
</dbReference>